<evidence type="ECO:0000256" key="4">
    <source>
        <dbReference type="ARBA" id="ARBA00035176"/>
    </source>
</evidence>
<dbReference type="OrthoDB" id="197660at2"/>
<dbReference type="InterPro" id="IPR001705">
    <property type="entry name" value="Ribosomal_bL33"/>
</dbReference>
<dbReference type="InterPro" id="IPR018264">
    <property type="entry name" value="Ribosomal_bL33_CS"/>
</dbReference>
<dbReference type="Pfam" id="PF00471">
    <property type="entry name" value="Ribosomal_L33"/>
    <property type="match status" value="1"/>
</dbReference>
<dbReference type="PROSITE" id="PS00582">
    <property type="entry name" value="RIBOSOMAL_L33"/>
    <property type="match status" value="1"/>
</dbReference>
<reference evidence="6 7" key="1">
    <citation type="submission" date="2019-03" db="EMBL/GenBank/DDBJ databases">
        <title>Genomic Encyclopedia of Archaeal and Bacterial Type Strains, Phase II (KMG-II): from individual species to whole genera.</title>
        <authorList>
            <person name="Goeker M."/>
        </authorList>
    </citation>
    <scope>NUCLEOTIDE SEQUENCE [LARGE SCALE GENOMIC DNA]</scope>
    <source>
        <strain evidence="6 7">ATCC 35214</strain>
    </source>
</reference>
<keyword evidence="7" id="KW-1185">Reference proteome</keyword>
<evidence type="ECO:0000256" key="2">
    <source>
        <dbReference type="ARBA" id="ARBA00022980"/>
    </source>
</evidence>
<comment type="caution">
    <text evidence="6">The sequence shown here is derived from an EMBL/GenBank/DDBJ whole genome shotgun (WGS) entry which is preliminary data.</text>
</comment>
<name>A0A4R7UDL8_9BACT</name>
<evidence type="ECO:0000313" key="7">
    <source>
        <dbReference type="Proteomes" id="UP000295757"/>
    </source>
</evidence>
<evidence type="ECO:0000313" key="6">
    <source>
        <dbReference type="EMBL" id="TDV23056.1"/>
    </source>
</evidence>
<dbReference type="GO" id="GO:0005840">
    <property type="term" value="C:ribosome"/>
    <property type="evidence" value="ECO:0007669"/>
    <property type="project" value="UniProtKB-KW"/>
</dbReference>
<dbReference type="NCBIfam" id="TIGR01023">
    <property type="entry name" value="rpmG_bact"/>
    <property type="match status" value="1"/>
</dbReference>
<dbReference type="GO" id="GO:0006412">
    <property type="term" value="P:translation"/>
    <property type="evidence" value="ECO:0007669"/>
    <property type="project" value="UniProtKB-UniRule"/>
</dbReference>
<dbReference type="EMBL" id="SOCN01000004">
    <property type="protein sequence ID" value="TDV23056.1"/>
    <property type="molecule type" value="Genomic_DNA"/>
</dbReference>
<keyword evidence="3 5" id="KW-0687">Ribonucleoprotein</keyword>
<accession>A0A4R7UDL8</accession>
<gene>
    <name evidence="5" type="primary">rpmG</name>
    <name evidence="6" type="ORF">BCF59_0679</name>
</gene>
<keyword evidence="2 5" id="KW-0689">Ribosomal protein</keyword>
<dbReference type="SUPFAM" id="SSF57829">
    <property type="entry name" value="Zn-binding ribosomal proteins"/>
    <property type="match status" value="1"/>
</dbReference>
<dbReference type="RefSeq" id="WP_134111248.1">
    <property type="nucleotide sequence ID" value="NZ_SOCN01000004.1"/>
</dbReference>
<protein>
    <recommendedName>
        <fullName evidence="4 5">Large ribosomal subunit protein bL33</fullName>
    </recommendedName>
</protein>
<dbReference type="InterPro" id="IPR011332">
    <property type="entry name" value="Ribosomal_zn-bd"/>
</dbReference>
<proteinExistence type="inferred from homology"/>
<evidence type="ECO:0000256" key="3">
    <source>
        <dbReference type="ARBA" id="ARBA00023274"/>
    </source>
</evidence>
<dbReference type="InterPro" id="IPR038584">
    <property type="entry name" value="Ribosomal_bL33_sf"/>
</dbReference>
<dbReference type="GO" id="GO:1990904">
    <property type="term" value="C:ribonucleoprotein complex"/>
    <property type="evidence" value="ECO:0007669"/>
    <property type="project" value="UniProtKB-KW"/>
</dbReference>
<evidence type="ECO:0000256" key="1">
    <source>
        <dbReference type="ARBA" id="ARBA00007596"/>
    </source>
</evidence>
<dbReference type="NCBIfam" id="NF001764">
    <property type="entry name" value="PRK00504.1"/>
    <property type="match status" value="1"/>
</dbReference>
<dbReference type="HAMAP" id="MF_00294">
    <property type="entry name" value="Ribosomal_bL33"/>
    <property type="match status" value="1"/>
</dbReference>
<organism evidence="6 7">
    <name type="scientific">Mycoplasmopsis mustelae</name>
    <dbReference type="NCBI Taxonomy" id="171289"/>
    <lineage>
        <taxon>Bacteria</taxon>
        <taxon>Bacillati</taxon>
        <taxon>Mycoplasmatota</taxon>
        <taxon>Mycoplasmoidales</taxon>
        <taxon>Metamycoplasmataceae</taxon>
        <taxon>Mycoplasmopsis</taxon>
    </lineage>
</organism>
<comment type="similarity">
    <text evidence="1 5">Belongs to the bacterial ribosomal protein bL33 family.</text>
</comment>
<dbReference type="GO" id="GO:0003735">
    <property type="term" value="F:structural constituent of ribosome"/>
    <property type="evidence" value="ECO:0007669"/>
    <property type="project" value="InterPro"/>
</dbReference>
<dbReference type="GO" id="GO:0005737">
    <property type="term" value="C:cytoplasm"/>
    <property type="evidence" value="ECO:0007669"/>
    <property type="project" value="UniProtKB-ARBA"/>
</dbReference>
<dbReference type="Gene3D" id="2.20.28.120">
    <property type="entry name" value="Ribosomal protein L33"/>
    <property type="match status" value="1"/>
</dbReference>
<sequence length="49" mass="5694">MKNNKVSLACEICRRKNYTTNKSNQNAARLTVKKHCIHCQAHTLHKEEV</sequence>
<dbReference type="AlphaFoldDB" id="A0A4R7UDL8"/>
<dbReference type="Proteomes" id="UP000295757">
    <property type="component" value="Unassembled WGS sequence"/>
</dbReference>
<evidence type="ECO:0000256" key="5">
    <source>
        <dbReference type="HAMAP-Rule" id="MF_00294"/>
    </source>
</evidence>